<evidence type="ECO:0000313" key="2">
    <source>
        <dbReference type="Proteomes" id="UP000658656"/>
    </source>
</evidence>
<gene>
    <name evidence="1" type="ORF">GCM10017566_66730</name>
</gene>
<accession>A0A8H9IZU7</accession>
<dbReference type="EMBL" id="BNAV01000016">
    <property type="protein sequence ID" value="GHF83324.1"/>
    <property type="molecule type" value="Genomic_DNA"/>
</dbReference>
<protein>
    <submittedName>
        <fullName evidence="1">Uncharacterized protein</fullName>
    </submittedName>
</protein>
<proteinExistence type="predicted"/>
<reference evidence="1" key="1">
    <citation type="journal article" date="2014" name="Int. J. Syst. Evol. Microbiol.">
        <title>Complete genome sequence of Corynebacterium casei LMG S-19264T (=DSM 44701T), isolated from a smear-ripened cheese.</title>
        <authorList>
            <consortium name="US DOE Joint Genome Institute (JGI-PGF)"/>
            <person name="Walter F."/>
            <person name="Albersmeier A."/>
            <person name="Kalinowski J."/>
            <person name="Ruckert C."/>
        </authorList>
    </citation>
    <scope>NUCLEOTIDE SEQUENCE</scope>
    <source>
        <strain evidence="1">CGMCC 4.7679</strain>
    </source>
</reference>
<dbReference type="AlphaFoldDB" id="A0A8H9IZU7"/>
<dbReference type="Proteomes" id="UP000658656">
    <property type="component" value="Unassembled WGS sequence"/>
</dbReference>
<evidence type="ECO:0000313" key="1">
    <source>
        <dbReference type="EMBL" id="GHF83324.1"/>
    </source>
</evidence>
<name>A0A8H9IZU7_9PSEU</name>
<keyword evidence="2" id="KW-1185">Reference proteome</keyword>
<sequence>MALTVGFLGAARAPQAAATGAGSAYVPVTPARLLDTRTAGPGGSDLPLGEGATLSLQVAGRDGLPSDPSQLTSVVLNVTIVNPTASSFLTLYPDGSTRPITTNLNFTAGQTTANMAIVPVSTANGTVAVYNKNGTTDLLVDVAGYYTPAAAGASTYDTVASTRILDTRNGTGETNGTPAPVGVGATLPVTVEGVAGVPTTGVTAVVLNLTSAGSTLGSFLTAYPDGTTRPSTSSLDFAAGETAANLVIVPLPANTTQIDIYNRNGTTDVVADLFGYYTSGTGATFVPVSPTRMLDTRTAGTGGIDAPLSANTPLKLQITGVDGVPADSSSVTVTAVVLHLTVVNPTDASFLTAYPDGTGRPITSNLNFSSGQLISNLVIASVGPDGAVDVVNKFGTTDLVVDISGYYSS</sequence>
<reference evidence="1" key="2">
    <citation type="submission" date="2020-09" db="EMBL/GenBank/DDBJ databases">
        <authorList>
            <person name="Sun Q."/>
            <person name="Zhou Y."/>
        </authorList>
    </citation>
    <scope>NUCLEOTIDE SEQUENCE</scope>
    <source>
        <strain evidence="1">CGMCC 4.7679</strain>
    </source>
</reference>
<comment type="caution">
    <text evidence="1">The sequence shown here is derived from an EMBL/GenBank/DDBJ whole genome shotgun (WGS) entry which is preliminary data.</text>
</comment>
<organism evidence="1 2">
    <name type="scientific">Amycolatopsis bartoniae</name>
    <dbReference type="NCBI Taxonomy" id="941986"/>
    <lineage>
        <taxon>Bacteria</taxon>
        <taxon>Bacillati</taxon>
        <taxon>Actinomycetota</taxon>
        <taxon>Actinomycetes</taxon>
        <taxon>Pseudonocardiales</taxon>
        <taxon>Pseudonocardiaceae</taxon>
        <taxon>Amycolatopsis</taxon>
    </lineage>
</organism>